<evidence type="ECO:0000313" key="1">
    <source>
        <dbReference type="EMBL" id="KAJ9072781.1"/>
    </source>
</evidence>
<organism evidence="1 2">
    <name type="scientific">Entomophthora muscae</name>
    <dbReference type="NCBI Taxonomy" id="34485"/>
    <lineage>
        <taxon>Eukaryota</taxon>
        <taxon>Fungi</taxon>
        <taxon>Fungi incertae sedis</taxon>
        <taxon>Zoopagomycota</taxon>
        <taxon>Entomophthoromycotina</taxon>
        <taxon>Entomophthoromycetes</taxon>
        <taxon>Entomophthorales</taxon>
        <taxon>Entomophthoraceae</taxon>
        <taxon>Entomophthora</taxon>
    </lineage>
</organism>
<gene>
    <name evidence="1" type="ORF">DSO57_1023604</name>
</gene>
<comment type="caution">
    <text evidence="1">The sequence shown here is derived from an EMBL/GenBank/DDBJ whole genome shotgun (WGS) entry which is preliminary data.</text>
</comment>
<reference evidence="1" key="1">
    <citation type="submission" date="2022-04" db="EMBL/GenBank/DDBJ databases">
        <title>Genome of the entomopathogenic fungus Entomophthora muscae.</title>
        <authorList>
            <person name="Elya C."/>
            <person name="Lovett B.R."/>
            <person name="Lee E."/>
            <person name="Macias A.M."/>
            <person name="Hajek A.E."/>
            <person name="De Bivort B.L."/>
            <person name="Kasson M.T."/>
            <person name="De Fine Licht H.H."/>
            <person name="Stajich J.E."/>
        </authorList>
    </citation>
    <scope>NUCLEOTIDE SEQUENCE</scope>
    <source>
        <strain evidence="1">Berkeley</strain>
    </source>
</reference>
<dbReference type="Proteomes" id="UP001165960">
    <property type="component" value="Unassembled WGS sequence"/>
</dbReference>
<keyword evidence="2" id="KW-1185">Reference proteome</keyword>
<dbReference type="EMBL" id="QTSX02002964">
    <property type="protein sequence ID" value="KAJ9072781.1"/>
    <property type="molecule type" value="Genomic_DNA"/>
</dbReference>
<evidence type="ECO:0000313" key="2">
    <source>
        <dbReference type="Proteomes" id="UP001165960"/>
    </source>
</evidence>
<sequence>MSRAHCLKGSVKIDNSSPLETQAQERDLNPDPGLPRAAHLRFSGIEPLQAEAPAKPQSQNTSTSSTMVAPKEEPLKLPNGGRDSAYVNFMSLKFSQVTNQ</sequence>
<protein>
    <submittedName>
        <fullName evidence="1">Uncharacterized protein</fullName>
    </submittedName>
</protein>
<proteinExistence type="predicted"/>
<name>A0ACC2TDX5_9FUNG</name>
<accession>A0ACC2TDX5</accession>